<proteinExistence type="predicted"/>
<evidence type="ECO:0000313" key="2">
    <source>
        <dbReference type="Proteomes" id="UP000289411"/>
    </source>
</evidence>
<organism evidence="1 2">
    <name type="scientific">Lichenibacterium ramalinae</name>
    <dbReference type="NCBI Taxonomy" id="2316527"/>
    <lineage>
        <taxon>Bacteria</taxon>
        <taxon>Pseudomonadati</taxon>
        <taxon>Pseudomonadota</taxon>
        <taxon>Alphaproteobacteria</taxon>
        <taxon>Hyphomicrobiales</taxon>
        <taxon>Lichenihabitantaceae</taxon>
        <taxon>Lichenibacterium</taxon>
    </lineage>
</organism>
<reference evidence="1 2" key="2">
    <citation type="submission" date="2019-02" db="EMBL/GenBank/DDBJ databases">
        <title>'Lichenibacterium ramalinii' gen. nov. sp. nov., 'Lichenibacterium minor' gen. nov. sp. nov.</title>
        <authorList>
            <person name="Pankratov T."/>
        </authorList>
    </citation>
    <scope>NUCLEOTIDE SEQUENCE [LARGE SCALE GENOMIC DNA]</scope>
    <source>
        <strain evidence="1 2">RmlP001</strain>
    </source>
</reference>
<name>A0A4Q2R7H4_9HYPH</name>
<comment type="caution">
    <text evidence="1">The sequence shown here is derived from an EMBL/GenBank/DDBJ whole genome shotgun (WGS) entry which is preliminary data.</text>
</comment>
<protein>
    <submittedName>
        <fullName evidence="1">Uncharacterized protein</fullName>
    </submittedName>
</protein>
<dbReference type="AlphaFoldDB" id="A0A4Q2R7H4"/>
<dbReference type="EMBL" id="QYBC01000046">
    <property type="protein sequence ID" value="RYB01350.1"/>
    <property type="molecule type" value="Genomic_DNA"/>
</dbReference>
<gene>
    <name evidence="1" type="ORF">D3272_26595</name>
</gene>
<dbReference type="Proteomes" id="UP000289411">
    <property type="component" value="Unassembled WGS sequence"/>
</dbReference>
<keyword evidence="2" id="KW-1185">Reference proteome</keyword>
<evidence type="ECO:0000313" key="1">
    <source>
        <dbReference type="EMBL" id="RYB01350.1"/>
    </source>
</evidence>
<dbReference type="OrthoDB" id="7997937at2"/>
<dbReference type="RefSeq" id="WP_129222268.1">
    <property type="nucleotide sequence ID" value="NZ_QYBC01000046.1"/>
</dbReference>
<reference evidence="1 2" key="1">
    <citation type="submission" date="2018-09" db="EMBL/GenBank/DDBJ databases">
        <authorList>
            <person name="Grouzdev D.S."/>
            <person name="Krutkina M.S."/>
        </authorList>
    </citation>
    <scope>NUCLEOTIDE SEQUENCE [LARGE SCALE GENOMIC DNA]</scope>
    <source>
        <strain evidence="1 2">RmlP001</strain>
    </source>
</reference>
<accession>A0A4Q2R7H4</accession>
<sequence length="62" mass="7282">MKVRQRIEKPHASLYAHPRVFKKLREIAAAEDCKPHDLYVEGLRMVLARYGYDLDRLEKGEA</sequence>